<feature type="region of interest" description="Disordered" evidence="5">
    <location>
        <begin position="59"/>
        <end position="78"/>
    </location>
</feature>
<keyword evidence="2" id="KW-0805">Transcription regulation</keyword>
<dbReference type="CDD" id="cd18919">
    <property type="entry name" value="bHLH_AtBPE_like"/>
    <property type="match status" value="1"/>
</dbReference>
<name>A0A540NK55_MALBA</name>
<dbReference type="Proteomes" id="UP000315295">
    <property type="component" value="Unassembled WGS sequence"/>
</dbReference>
<dbReference type="PANTHER" id="PTHR12565">
    <property type="entry name" value="STEROL REGULATORY ELEMENT-BINDING PROTEIN"/>
    <property type="match status" value="1"/>
</dbReference>
<dbReference type="EMBL" id="VIEB01000035">
    <property type="protein sequence ID" value="TQE10890.1"/>
    <property type="molecule type" value="Genomic_DNA"/>
</dbReference>
<sequence length="386" mass="42840">MDPTGATVLGSTLSGPEIESLQFREEIHRLMTAPENASSFTALLELAPTQAMELLHLSTEPDSAPPPAAISGDPQHAPFVQHLPFNSSLTFPTNPAPIERAAKFSTFAGDGSPDTNSALSNSGAELEKVKTEPAETDSNPSSSQLTLDLTKNNQRTSGKRKEREKKIKAPTKKCKTEIKEDAEKMPYVHVRARRGQATDSHSLAERARREKINARMKLLQELVPGCNKISGTALVLDEIISHVQSLQRQVEILSMRLAAVNPRIDFNFDSLLVAESGSLMESNFASMVTPLMCPEVPINRNRQLYQQQWHFDALQQPGWGREEENHTFITPEPSSSVGAVQQTQVDLRPILRLLAKFFCISHFQAELSMKNTREVQFVSYVTRKAK</sequence>
<evidence type="ECO:0000256" key="5">
    <source>
        <dbReference type="SAM" id="MobiDB-lite"/>
    </source>
</evidence>
<evidence type="ECO:0000256" key="3">
    <source>
        <dbReference type="ARBA" id="ARBA00023163"/>
    </source>
</evidence>
<keyword evidence="3" id="KW-0804">Transcription</keyword>
<accession>A0A540NK55</accession>
<evidence type="ECO:0000313" key="7">
    <source>
        <dbReference type="EMBL" id="TQE10890.1"/>
    </source>
</evidence>
<dbReference type="Gene3D" id="4.10.280.10">
    <property type="entry name" value="Helix-loop-helix DNA-binding domain"/>
    <property type="match status" value="1"/>
</dbReference>
<comment type="caution">
    <text evidence="7">The sequence shown here is derived from an EMBL/GenBank/DDBJ whole genome shotgun (WGS) entry which is preliminary data.</text>
</comment>
<dbReference type="InterPro" id="IPR011598">
    <property type="entry name" value="bHLH_dom"/>
</dbReference>
<comment type="subcellular location">
    <subcellularLocation>
        <location evidence="1">Nucleus</location>
    </subcellularLocation>
</comment>
<proteinExistence type="predicted"/>
<keyword evidence="8" id="KW-1185">Reference proteome</keyword>
<dbReference type="STRING" id="106549.A0A540NK55"/>
<organism evidence="7 8">
    <name type="scientific">Malus baccata</name>
    <name type="common">Siberian crab apple</name>
    <name type="synonym">Pyrus baccata</name>
    <dbReference type="NCBI Taxonomy" id="106549"/>
    <lineage>
        <taxon>Eukaryota</taxon>
        <taxon>Viridiplantae</taxon>
        <taxon>Streptophyta</taxon>
        <taxon>Embryophyta</taxon>
        <taxon>Tracheophyta</taxon>
        <taxon>Spermatophyta</taxon>
        <taxon>Magnoliopsida</taxon>
        <taxon>eudicotyledons</taxon>
        <taxon>Gunneridae</taxon>
        <taxon>Pentapetalae</taxon>
        <taxon>rosids</taxon>
        <taxon>fabids</taxon>
        <taxon>Rosales</taxon>
        <taxon>Rosaceae</taxon>
        <taxon>Amygdaloideae</taxon>
        <taxon>Maleae</taxon>
        <taxon>Malus</taxon>
    </lineage>
</organism>
<feature type="region of interest" description="Disordered" evidence="5">
    <location>
        <begin position="106"/>
        <end position="173"/>
    </location>
</feature>
<feature type="compositionally biased region" description="Polar residues" evidence="5">
    <location>
        <begin position="136"/>
        <end position="156"/>
    </location>
</feature>
<evidence type="ECO:0000259" key="6">
    <source>
        <dbReference type="PROSITE" id="PS50888"/>
    </source>
</evidence>
<dbReference type="SUPFAM" id="SSF47459">
    <property type="entry name" value="HLH, helix-loop-helix DNA-binding domain"/>
    <property type="match status" value="1"/>
</dbReference>
<evidence type="ECO:0000313" key="8">
    <source>
        <dbReference type="Proteomes" id="UP000315295"/>
    </source>
</evidence>
<dbReference type="GO" id="GO:0003700">
    <property type="term" value="F:DNA-binding transcription factor activity"/>
    <property type="evidence" value="ECO:0007669"/>
    <property type="project" value="TreeGrafter"/>
</dbReference>
<evidence type="ECO:0000256" key="4">
    <source>
        <dbReference type="ARBA" id="ARBA00023242"/>
    </source>
</evidence>
<dbReference type="PROSITE" id="PS50888">
    <property type="entry name" value="BHLH"/>
    <property type="match status" value="1"/>
</dbReference>
<feature type="domain" description="BHLH" evidence="6">
    <location>
        <begin position="196"/>
        <end position="246"/>
    </location>
</feature>
<dbReference type="FunFam" id="4.10.280.10:FF:000042">
    <property type="entry name" value="transcription factor bHLH48-like isoform X1"/>
    <property type="match status" value="1"/>
</dbReference>
<gene>
    <name evidence="7" type="ORF">C1H46_003463</name>
</gene>
<evidence type="ECO:0000256" key="2">
    <source>
        <dbReference type="ARBA" id="ARBA00023015"/>
    </source>
</evidence>
<dbReference type="SMART" id="SM00353">
    <property type="entry name" value="HLH"/>
    <property type="match status" value="1"/>
</dbReference>
<dbReference type="AlphaFoldDB" id="A0A540NK55"/>
<dbReference type="PANTHER" id="PTHR12565:SF112">
    <property type="entry name" value="TRANSCRIPTION FACTOR BHLH48-RELATED"/>
    <property type="match status" value="1"/>
</dbReference>
<dbReference type="InterPro" id="IPR024097">
    <property type="entry name" value="bHLH_ZIP_TF"/>
</dbReference>
<dbReference type="GO" id="GO:0005634">
    <property type="term" value="C:nucleus"/>
    <property type="evidence" value="ECO:0007669"/>
    <property type="project" value="UniProtKB-SubCell"/>
</dbReference>
<feature type="compositionally biased region" description="Polar residues" evidence="5">
    <location>
        <begin position="113"/>
        <end position="123"/>
    </location>
</feature>
<reference evidence="7 8" key="1">
    <citation type="journal article" date="2019" name="G3 (Bethesda)">
        <title>Sequencing of a Wild Apple (Malus baccata) Genome Unravels the Differences Between Cultivated and Wild Apple Species Regarding Disease Resistance and Cold Tolerance.</title>
        <authorList>
            <person name="Chen X."/>
        </authorList>
    </citation>
    <scope>NUCLEOTIDE SEQUENCE [LARGE SCALE GENOMIC DNA]</scope>
    <source>
        <strain evidence="8">cv. Shandingzi</strain>
        <tissue evidence="7">Leaves</tissue>
    </source>
</reference>
<dbReference type="Pfam" id="PF00010">
    <property type="entry name" value="HLH"/>
    <property type="match status" value="1"/>
</dbReference>
<keyword evidence="4" id="KW-0539">Nucleus</keyword>
<dbReference type="InterPro" id="IPR036638">
    <property type="entry name" value="HLH_DNA-bd_sf"/>
</dbReference>
<protein>
    <recommendedName>
        <fullName evidence="6">BHLH domain-containing protein</fullName>
    </recommendedName>
</protein>
<evidence type="ECO:0000256" key="1">
    <source>
        <dbReference type="ARBA" id="ARBA00004123"/>
    </source>
</evidence>
<dbReference type="GO" id="GO:0046983">
    <property type="term" value="F:protein dimerization activity"/>
    <property type="evidence" value="ECO:0007669"/>
    <property type="project" value="InterPro"/>
</dbReference>